<proteinExistence type="inferred from homology"/>
<evidence type="ECO:0000256" key="6">
    <source>
        <dbReference type="SAM" id="SignalP"/>
    </source>
</evidence>
<dbReference type="InterPro" id="IPR029058">
    <property type="entry name" value="AB_hydrolase_fold"/>
</dbReference>
<evidence type="ECO:0000256" key="1">
    <source>
        <dbReference type="ARBA" id="ARBA00007534"/>
    </source>
</evidence>
<dbReference type="Pfam" id="PF01083">
    <property type="entry name" value="Cutinase"/>
    <property type="match status" value="1"/>
</dbReference>
<evidence type="ECO:0000313" key="7">
    <source>
        <dbReference type="EMBL" id="GAB90904.1"/>
    </source>
</evidence>
<dbReference type="STRING" id="1108045.GORHZ_119_00310"/>
<evidence type="ECO:0000256" key="4">
    <source>
        <dbReference type="ARBA" id="ARBA00023157"/>
    </source>
</evidence>
<accession>K6WWH8</accession>
<dbReference type="eggNOG" id="ENOG5033PQG">
    <property type="taxonomic scope" value="Bacteria"/>
</dbReference>
<dbReference type="PANTHER" id="PTHR33630">
    <property type="entry name" value="CUTINASE RV1984C-RELATED-RELATED"/>
    <property type="match status" value="1"/>
</dbReference>
<keyword evidence="3" id="KW-0378">Hydrolase</keyword>
<feature type="signal peptide" evidence="6">
    <location>
        <begin position="1"/>
        <end position="29"/>
    </location>
</feature>
<evidence type="ECO:0000256" key="5">
    <source>
        <dbReference type="SAM" id="MobiDB-lite"/>
    </source>
</evidence>
<dbReference type="GO" id="GO:0052689">
    <property type="term" value="F:carboxylic ester hydrolase activity"/>
    <property type="evidence" value="ECO:0007669"/>
    <property type="project" value="UniProtKB-KW"/>
</dbReference>
<protein>
    <recommendedName>
        <fullName evidence="9">Cutinase</fullName>
    </recommendedName>
</protein>
<reference evidence="7 8" key="1">
    <citation type="submission" date="2012-08" db="EMBL/GenBank/DDBJ databases">
        <title>Whole genome shotgun sequence of Gordonia rhizosphera NBRC 16068.</title>
        <authorList>
            <person name="Takarada H."/>
            <person name="Isaki S."/>
            <person name="Hosoyama A."/>
            <person name="Tsuchikane K."/>
            <person name="Katsumata H."/>
            <person name="Baba S."/>
            <person name="Ohji S."/>
            <person name="Yamazaki S."/>
            <person name="Fujita N."/>
        </authorList>
    </citation>
    <scope>NUCLEOTIDE SEQUENCE [LARGE SCALE GENOMIC DNA]</scope>
    <source>
        <strain evidence="7 8">NBRC 16068</strain>
    </source>
</reference>
<dbReference type="SUPFAM" id="SSF53474">
    <property type="entry name" value="alpha/beta-Hydrolases"/>
    <property type="match status" value="1"/>
</dbReference>
<keyword evidence="6" id="KW-0732">Signal</keyword>
<gene>
    <name evidence="7" type="ORF">GORHZ_119_00310</name>
</gene>
<dbReference type="EMBL" id="BAHC01000119">
    <property type="protein sequence ID" value="GAB90904.1"/>
    <property type="molecule type" value="Genomic_DNA"/>
</dbReference>
<dbReference type="OrthoDB" id="4409063at2"/>
<dbReference type="InterPro" id="IPR000675">
    <property type="entry name" value="Cutinase/axe"/>
</dbReference>
<evidence type="ECO:0008006" key="9">
    <source>
        <dbReference type="Google" id="ProtNLM"/>
    </source>
</evidence>
<name>K6WWH8_9ACTN</name>
<dbReference type="Proteomes" id="UP000008363">
    <property type="component" value="Unassembled WGS sequence"/>
</dbReference>
<organism evidence="7 8">
    <name type="scientific">Gordonia rhizosphera NBRC 16068</name>
    <dbReference type="NCBI Taxonomy" id="1108045"/>
    <lineage>
        <taxon>Bacteria</taxon>
        <taxon>Bacillati</taxon>
        <taxon>Actinomycetota</taxon>
        <taxon>Actinomycetes</taxon>
        <taxon>Mycobacteriales</taxon>
        <taxon>Gordoniaceae</taxon>
        <taxon>Gordonia</taxon>
    </lineage>
</organism>
<sequence length="298" mass="31371">MRLRATVTAIVTLVITVAVMAGFAAPAQAAPGPRGCPKLYVLAIPGTWANNQNPGLLGAVTAGLGPETRVDYVGYDATAFPWEKAVYGKSKAQAVANTTGLAVTMLRRCPRTRIALTGYSQGADAAGDVASEIGTGRAGIRPGQVAGVVLLSDPRRSHDNNLVGPPLEGQGSGGPRRGGMGWLLPRAFTICEPRDLYCNVPRDFYVTRIAGYLAETSDPTPSQLGQYQAEAGAIVDELLRQGGLGKVTYELSNARARQQILAFDRFLNSGSHGNYQAFEVKPGVTAVAWARNFLAGLA</sequence>
<comment type="caution">
    <text evidence="7">The sequence shown here is derived from an EMBL/GenBank/DDBJ whole genome shotgun (WGS) entry which is preliminary data.</text>
</comment>
<keyword evidence="4" id="KW-1015">Disulfide bond</keyword>
<feature type="region of interest" description="Disordered" evidence="5">
    <location>
        <begin position="156"/>
        <end position="176"/>
    </location>
</feature>
<dbReference type="SMART" id="SM01110">
    <property type="entry name" value="Cutinase"/>
    <property type="match status" value="1"/>
</dbReference>
<evidence type="ECO:0000256" key="2">
    <source>
        <dbReference type="ARBA" id="ARBA00022487"/>
    </source>
</evidence>
<dbReference type="AlphaFoldDB" id="K6WWH8"/>
<evidence type="ECO:0000313" key="8">
    <source>
        <dbReference type="Proteomes" id="UP000008363"/>
    </source>
</evidence>
<keyword evidence="8" id="KW-1185">Reference proteome</keyword>
<feature type="chain" id="PRO_5003896220" description="Cutinase" evidence="6">
    <location>
        <begin position="30"/>
        <end position="298"/>
    </location>
</feature>
<comment type="similarity">
    <text evidence="1">Belongs to the cutinase family.</text>
</comment>
<dbReference type="Gene3D" id="3.40.50.1820">
    <property type="entry name" value="alpha/beta hydrolase"/>
    <property type="match status" value="1"/>
</dbReference>
<keyword evidence="2" id="KW-0719">Serine esterase</keyword>
<dbReference type="PANTHER" id="PTHR33630:SF9">
    <property type="entry name" value="CUTINASE 4"/>
    <property type="match status" value="1"/>
</dbReference>
<evidence type="ECO:0000256" key="3">
    <source>
        <dbReference type="ARBA" id="ARBA00022801"/>
    </source>
</evidence>